<evidence type="ECO:0000313" key="1">
    <source>
        <dbReference type="EMBL" id="TMP76259.1"/>
    </source>
</evidence>
<name>A0A5S3YL19_9GAMM</name>
<proteinExistence type="predicted"/>
<reference evidence="2" key="2">
    <citation type="submission" date="2019-06" db="EMBL/GenBank/DDBJ databases">
        <title>Co-occurence of chitin degradation, pigmentation and bioactivity in marine Pseudoalteromonas.</title>
        <authorList>
            <person name="Sonnenschein E.C."/>
            <person name="Bech P.K."/>
        </authorList>
    </citation>
    <scope>NUCLEOTIDE SEQUENCE [LARGE SCALE GENOMIC DNA]</scope>
    <source>
        <strain evidence="2">S2897</strain>
    </source>
</reference>
<feature type="non-terminal residue" evidence="1">
    <location>
        <position position="1"/>
    </location>
</feature>
<gene>
    <name evidence="1" type="ORF">CWC05_21625</name>
</gene>
<dbReference type="Proteomes" id="UP000305874">
    <property type="component" value="Unassembled WGS sequence"/>
</dbReference>
<dbReference type="RefSeq" id="WP_171041957.1">
    <property type="nucleotide sequence ID" value="NZ_PNCG01000592.1"/>
</dbReference>
<reference evidence="1 2" key="1">
    <citation type="submission" date="2017-12" db="EMBL/GenBank/DDBJ databases">
        <authorList>
            <person name="Paulsen S."/>
            <person name="Gram L.K."/>
        </authorList>
    </citation>
    <scope>NUCLEOTIDE SEQUENCE [LARGE SCALE GENOMIC DNA]</scope>
    <source>
        <strain evidence="1 2">S2897</strain>
    </source>
</reference>
<accession>A0A5S3YL19</accession>
<sequence>FKQKKKKEPDFCFPFDELESEASGFLGLEVSNRLAIYFLSFMQTSDPLAKRLVDSGKWSDTDRALFNQEYANRYAASSQQFAYQFMTALADYAAKAFIEDLPDKNNWLKIAQALANGLYGERID</sequence>
<evidence type="ECO:0000313" key="2">
    <source>
        <dbReference type="Proteomes" id="UP000305874"/>
    </source>
</evidence>
<dbReference type="EMBL" id="PNCG01000592">
    <property type="protein sequence ID" value="TMP76259.1"/>
    <property type="molecule type" value="Genomic_DNA"/>
</dbReference>
<dbReference type="AlphaFoldDB" id="A0A5S3YL19"/>
<feature type="non-terminal residue" evidence="1">
    <location>
        <position position="124"/>
    </location>
</feature>
<comment type="caution">
    <text evidence="1">The sequence shown here is derived from an EMBL/GenBank/DDBJ whole genome shotgun (WGS) entry which is preliminary data.</text>
</comment>
<organism evidence="1 2">
    <name type="scientific">Pseudoalteromonas ruthenica</name>
    <dbReference type="NCBI Taxonomy" id="151081"/>
    <lineage>
        <taxon>Bacteria</taxon>
        <taxon>Pseudomonadati</taxon>
        <taxon>Pseudomonadota</taxon>
        <taxon>Gammaproteobacteria</taxon>
        <taxon>Alteromonadales</taxon>
        <taxon>Pseudoalteromonadaceae</taxon>
        <taxon>Pseudoalteromonas</taxon>
    </lineage>
</organism>
<protein>
    <submittedName>
        <fullName evidence="1">Uncharacterized protein</fullName>
    </submittedName>
</protein>